<accession>A0A5J9UFJ7</accession>
<keyword evidence="3" id="KW-1185">Reference proteome</keyword>
<dbReference type="Pfam" id="PF23310">
    <property type="entry name" value="TPR_27"/>
    <property type="match status" value="1"/>
</dbReference>
<dbReference type="InterPro" id="IPR057136">
    <property type="entry name" value="At2g35280_TPR_dom"/>
</dbReference>
<dbReference type="AlphaFoldDB" id="A0A5J9UFJ7"/>
<evidence type="ECO:0000313" key="3">
    <source>
        <dbReference type="Proteomes" id="UP000324897"/>
    </source>
</evidence>
<sequence length="218" mass="23235">MDDIASARASCRAMHAACTEGFVGRRVALEREAAMKWNERERYGAVVEHLAAAGNPEACFLAGLAIVFATDGQCYAGPAGAQCLARAAKAGHKAAVYVLGLLRYHAGDEEDAAMYLRQVEGEDAAGNAAGYMTNRECVQCRAQAEAAVREVTWNVIVEPSPAPVALPKEGSRCTAAGCGVPQGWSNYGVFCSEDCRIRHEHAQFSALVSLPDSNLVHY</sequence>
<dbReference type="PANTHER" id="PTHR33784:SF10">
    <property type="entry name" value="F-BOX PROTEIN"/>
    <property type="match status" value="1"/>
</dbReference>
<dbReference type="EMBL" id="RWGY01000026">
    <property type="protein sequence ID" value="TVU21980.1"/>
    <property type="molecule type" value="Genomic_DNA"/>
</dbReference>
<dbReference type="Proteomes" id="UP000324897">
    <property type="component" value="Unassembled WGS sequence"/>
</dbReference>
<dbReference type="OrthoDB" id="681586at2759"/>
<name>A0A5J9UFJ7_9POAL</name>
<proteinExistence type="predicted"/>
<feature type="domain" description="At2g35280-like TPR" evidence="1">
    <location>
        <begin position="42"/>
        <end position="113"/>
    </location>
</feature>
<organism evidence="2 3">
    <name type="scientific">Eragrostis curvula</name>
    <name type="common">weeping love grass</name>
    <dbReference type="NCBI Taxonomy" id="38414"/>
    <lineage>
        <taxon>Eukaryota</taxon>
        <taxon>Viridiplantae</taxon>
        <taxon>Streptophyta</taxon>
        <taxon>Embryophyta</taxon>
        <taxon>Tracheophyta</taxon>
        <taxon>Spermatophyta</taxon>
        <taxon>Magnoliopsida</taxon>
        <taxon>Liliopsida</taxon>
        <taxon>Poales</taxon>
        <taxon>Poaceae</taxon>
        <taxon>PACMAD clade</taxon>
        <taxon>Chloridoideae</taxon>
        <taxon>Eragrostideae</taxon>
        <taxon>Eragrostidinae</taxon>
        <taxon>Eragrostis</taxon>
    </lineage>
</organism>
<gene>
    <name evidence="2" type="ORF">EJB05_31652</name>
</gene>
<evidence type="ECO:0000313" key="2">
    <source>
        <dbReference type="EMBL" id="TVU21980.1"/>
    </source>
</evidence>
<dbReference type="InterPro" id="IPR040338">
    <property type="entry name" value="At1g67623-like"/>
</dbReference>
<comment type="caution">
    <text evidence="2">The sequence shown here is derived from an EMBL/GenBank/DDBJ whole genome shotgun (WGS) entry which is preliminary data.</text>
</comment>
<dbReference type="Gramene" id="TVU21980">
    <property type="protein sequence ID" value="TVU21980"/>
    <property type="gene ID" value="EJB05_31652"/>
</dbReference>
<feature type="non-terminal residue" evidence="2">
    <location>
        <position position="1"/>
    </location>
</feature>
<dbReference type="PANTHER" id="PTHR33784">
    <property type="entry name" value="OS05G0482100 PROTEIN"/>
    <property type="match status" value="1"/>
</dbReference>
<protein>
    <recommendedName>
        <fullName evidence="1">At2g35280-like TPR domain-containing protein</fullName>
    </recommendedName>
</protein>
<evidence type="ECO:0000259" key="1">
    <source>
        <dbReference type="Pfam" id="PF23310"/>
    </source>
</evidence>
<reference evidence="2 3" key="1">
    <citation type="journal article" date="2019" name="Sci. Rep.">
        <title>A high-quality genome of Eragrostis curvula grass provides insights into Poaceae evolution and supports new strategies to enhance forage quality.</title>
        <authorList>
            <person name="Carballo J."/>
            <person name="Santos B.A.C.M."/>
            <person name="Zappacosta D."/>
            <person name="Garbus I."/>
            <person name="Selva J.P."/>
            <person name="Gallo C.A."/>
            <person name="Diaz A."/>
            <person name="Albertini E."/>
            <person name="Caccamo M."/>
            <person name="Echenique V."/>
        </authorList>
    </citation>
    <scope>NUCLEOTIDE SEQUENCE [LARGE SCALE GENOMIC DNA]</scope>
    <source>
        <strain evidence="3">cv. Victoria</strain>
        <tissue evidence="2">Leaf</tissue>
    </source>
</reference>